<gene>
    <name evidence="1" type="ORF">F0M18_10080</name>
</gene>
<accession>A0A5B0WZU9</accession>
<evidence type="ECO:0000313" key="2">
    <source>
        <dbReference type="Proteomes" id="UP000323708"/>
    </source>
</evidence>
<dbReference type="Proteomes" id="UP000323708">
    <property type="component" value="Unassembled WGS sequence"/>
</dbReference>
<sequence>MDTTTASRRRQDGTCPFCKRELPLTFHHLIPKKVHRRKRFRKLYTRQELARGIYVCRDCHDGIHCAYGELELAQRFATPEALAADPALDRHFHWLSKRRRGATQ</sequence>
<dbReference type="PANTHER" id="PTHR37827">
    <property type="entry name" value="TUDOR DOMAIN-CONTAINING PROTEIN"/>
    <property type="match status" value="1"/>
</dbReference>
<dbReference type="RefSeq" id="WP_149611304.1">
    <property type="nucleotide sequence ID" value="NZ_VTUX01000004.1"/>
</dbReference>
<evidence type="ECO:0008006" key="3">
    <source>
        <dbReference type="Google" id="ProtNLM"/>
    </source>
</evidence>
<protein>
    <recommendedName>
        <fullName evidence="3">HNH endonuclease</fullName>
    </recommendedName>
</protein>
<dbReference type="PANTHER" id="PTHR37827:SF1">
    <property type="entry name" value="HNH DOMAIN-CONTAINING PROTEIN"/>
    <property type="match status" value="1"/>
</dbReference>
<name>A0A5B0WZU9_9GAMM</name>
<proteinExistence type="predicted"/>
<evidence type="ECO:0000313" key="1">
    <source>
        <dbReference type="EMBL" id="KAA1191868.1"/>
    </source>
</evidence>
<keyword evidence="2" id="KW-1185">Reference proteome</keyword>
<dbReference type="AlphaFoldDB" id="A0A5B0WZU9"/>
<dbReference type="EMBL" id="VTUX01000004">
    <property type="protein sequence ID" value="KAA1191868.1"/>
    <property type="molecule type" value="Genomic_DNA"/>
</dbReference>
<organism evidence="1 2">
    <name type="scientific">Pseudohalioglobus sediminis</name>
    <dbReference type="NCBI Taxonomy" id="2606449"/>
    <lineage>
        <taxon>Bacteria</taxon>
        <taxon>Pseudomonadati</taxon>
        <taxon>Pseudomonadota</taxon>
        <taxon>Gammaproteobacteria</taxon>
        <taxon>Cellvibrionales</taxon>
        <taxon>Halieaceae</taxon>
        <taxon>Pseudohalioglobus</taxon>
    </lineage>
</organism>
<reference evidence="1 2" key="1">
    <citation type="submission" date="2019-09" db="EMBL/GenBank/DDBJ databases">
        <authorList>
            <person name="Chen X.-Y."/>
        </authorList>
    </citation>
    <scope>NUCLEOTIDE SEQUENCE [LARGE SCALE GENOMIC DNA]</scope>
    <source>
        <strain evidence="1 2">NY5</strain>
    </source>
</reference>
<comment type="caution">
    <text evidence="1">The sequence shown here is derived from an EMBL/GenBank/DDBJ whole genome shotgun (WGS) entry which is preliminary data.</text>
</comment>